<dbReference type="RefSeq" id="WP_208253630.1">
    <property type="nucleotide sequence ID" value="NZ_JAGEOJ010000001.1"/>
</dbReference>
<dbReference type="GO" id="GO:0032259">
    <property type="term" value="P:methylation"/>
    <property type="evidence" value="ECO:0007669"/>
    <property type="project" value="UniProtKB-KW"/>
</dbReference>
<proteinExistence type="predicted"/>
<feature type="domain" description="Methyltransferase type 11" evidence="1">
    <location>
        <begin position="49"/>
        <end position="140"/>
    </location>
</feature>
<dbReference type="InterPro" id="IPR013216">
    <property type="entry name" value="Methyltransf_11"/>
</dbReference>
<accession>A0A939PB57</accession>
<comment type="caution">
    <text evidence="2">The sequence shown here is derived from an EMBL/GenBank/DDBJ whole genome shotgun (WGS) entry which is preliminary data.</text>
</comment>
<dbReference type="Pfam" id="PF08241">
    <property type="entry name" value="Methyltransf_11"/>
    <property type="match status" value="1"/>
</dbReference>
<dbReference type="PANTHER" id="PTHR43591:SF97">
    <property type="entry name" value="CLASS I SAM-DEPENDENT METHYLTRANSFERASE"/>
    <property type="match status" value="1"/>
</dbReference>
<keyword evidence="3" id="KW-1185">Reference proteome</keyword>
<gene>
    <name evidence="2" type="ORF">J4573_03090</name>
</gene>
<dbReference type="SUPFAM" id="SSF53335">
    <property type="entry name" value="S-adenosyl-L-methionine-dependent methyltransferases"/>
    <property type="match status" value="1"/>
</dbReference>
<keyword evidence="2" id="KW-0808">Transferase</keyword>
<dbReference type="GO" id="GO:0008757">
    <property type="term" value="F:S-adenosylmethionine-dependent methyltransferase activity"/>
    <property type="evidence" value="ECO:0007669"/>
    <property type="project" value="InterPro"/>
</dbReference>
<reference evidence="2" key="1">
    <citation type="submission" date="2021-03" db="EMBL/GenBank/DDBJ databases">
        <authorList>
            <person name="Kanchanasin P."/>
            <person name="Saeng-In P."/>
            <person name="Phongsopitanun W."/>
            <person name="Yuki M."/>
            <person name="Kudo T."/>
            <person name="Ohkuma M."/>
            <person name="Tanasupawat S."/>
        </authorList>
    </citation>
    <scope>NUCLEOTIDE SEQUENCE</scope>
    <source>
        <strain evidence="2">GKU 128</strain>
    </source>
</reference>
<evidence type="ECO:0000313" key="2">
    <source>
        <dbReference type="EMBL" id="MBO2446059.1"/>
    </source>
</evidence>
<keyword evidence="2" id="KW-0489">Methyltransferase</keyword>
<evidence type="ECO:0000259" key="1">
    <source>
        <dbReference type="Pfam" id="PF08241"/>
    </source>
</evidence>
<dbReference type="InterPro" id="IPR029063">
    <property type="entry name" value="SAM-dependent_MTases_sf"/>
</dbReference>
<name>A0A939PB57_9ACTN</name>
<organism evidence="2 3">
    <name type="scientific">Actinomadura barringtoniae</name>
    <dbReference type="NCBI Taxonomy" id="1427535"/>
    <lineage>
        <taxon>Bacteria</taxon>
        <taxon>Bacillati</taxon>
        <taxon>Actinomycetota</taxon>
        <taxon>Actinomycetes</taxon>
        <taxon>Streptosporangiales</taxon>
        <taxon>Thermomonosporaceae</taxon>
        <taxon>Actinomadura</taxon>
    </lineage>
</organism>
<dbReference type="EMBL" id="JAGEOJ010000001">
    <property type="protein sequence ID" value="MBO2446059.1"/>
    <property type="molecule type" value="Genomic_DNA"/>
</dbReference>
<dbReference type="PANTHER" id="PTHR43591">
    <property type="entry name" value="METHYLTRANSFERASE"/>
    <property type="match status" value="1"/>
</dbReference>
<dbReference type="AlphaFoldDB" id="A0A939PB57"/>
<dbReference type="Gene3D" id="3.40.50.150">
    <property type="entry name" value="Vaccinia Virus protein VP39"/>
    <property type="match status" value="1"/>
</dbReference>
<dbReference type="Proteomes" id="UP000669179">
    <property type="component" value="Unassembled WGS sequence"/>
</dbReference>
<protein>
    <submittedName>
        <fullName evidence="2">Methyltransferase domain-containing protein</fullName>
    </submittedName>
</protein>
<evidence type="ECO:0000313" key="3">
    <source>
        <dbReference type="Proteomes" id="UP000669179"/>
    </source>
</evidence>
<sequence>MRRLPSAERFDRWAGDYDDSQLQGALYEPVHRAVLHCAHSRLKKADRVLDVGCGTGRLARQIAQYTRVVALDASSPMIERARSADCRNVDLTIARAERLPFRDAVFELVLATFSLRHWPDPGAGLAEIRRVMAPGATLVVADAFPCGHPDLAAHDLRVDQVAPIRSAAQLADLSLVIATRPR</sequence>
<dbReference type="CDD" id="cd02440">
    <property type="entry name" value="AdoMet_MTases"/>
    <property type="match status" value="1"/>
</dbReference>